<dbReference type="PANTHER" id="PTHR30146">
    <property type="entry name" value="LACI-RELATED TRANSCRIPTIONAL REPRESSOR"/>
    <property type="match status" value="1"/>
</dbReference>
<dbReference type="Pfam" id="PF00356">
    <property type="entry name" value="LacI"/>
    <property type="match status" value="1"/>
</dbReference>
<evidence type="ECO:0000313" key="6">
    <source>
        <dbReference type="Proteomes" id="UP000317624"/>
    </source>
</evidence>
<dbReference type="InterPro" id="IPR028082">
    <property type="entry name" value="Peripla_BP_I"/>
</dbReference>
<dbReference type="AlphaFoldDB" id="A0A558C3N4"/>
<dbReference type="Proteomes" id="UP000317624">
    <property type="component" value="Unassembled WGS sequence"/>
</dbReference>
<dbReference type="PROSITE" id="PS00717">
    <property type="entry name" value="SIGMA54_1"/>
    <property type="match status" value="1"/>
</dbReference>
<dbReference type="InterPro" id="IPR000394">
    <property type="entry name" value="RNA_pol_sigma_54"/>
</dbReference>
<dbReference type="PROSITE" id="PS50932">
    <property type="entry name" value="HTH_LACI_2"/>
    <property type="match status" value="1"/>
</dbReference>
<evidence type="ECO:0000256" key="2">
    <source>
        <dbReference type="ARBA" id="ARBA00023125"/>
    </source>
</evidence>
<dbReference type="InterPro" id="IPR000843">
    <property type="entry name" value="HTH_LacI"/>
</dbReference>
<keyword evidence="1" id="KW-0805">Transcription regulation</keyword>
<name>A0A558C3N4_9BACT</name>
<protein>
    <submittedName>
        <fullName evidence="5">LacI family transcriptional regulator</fullName>
    </submittedName>
</protein>
<dbReference type="InterPro" id="IPR046335">
    <property type="entry name" value="LacI/GalR-like_sensor"/>
</dbReference>
<evidence type="ECO:0000256" key="3">
    <source>
        <dbReference type="ARBA" id="ARBA00023163"/>
    </source>
</evidence>
<gene>
    <name evidence="5" type="ORF">FNT36_04560</name>
</gene>
<evidence type="ECO:0000256" key="1">
    <source>
        <dbReference type="ARBA" id="ARBA00023015"/>
    </source>
</evidence>
<organism evidence="5 6">
    <name type="scientific">Hymenobacter setariae</name>
    <dbReference type="NCBI Taxonomy" id="2594794"/>
    <lineage>
        <taxon>Bacteria</taxon>
        <taxon>Pseudomonadati</taxon>
        <taxon>Bacteroidota</taxon>
        <taxon>Cytophagia</taxon>
        <taxon>Cytophagales</taxon>
        <taxon>Hymenobacteraceae</taxon>
        <taxon>Hymenobacter</taxon>
    </lineage>
</organism>
<dbReference type="SUPFAM" id="SSF53822">
    <property type="entry name" value="Periplasmic binding protein-like I"/>
    <property type="match status" value="1"/>
</dbReference>
<reference evidence="5 6" key="1">
    <citation type="submission" date="2019-07" db="EMBL/GenBank/DDBJ databases">
        <title>Hymenobacter sp. straun FUR1 Genome sequencing and assembly.</title>
        <authorList>
            <person name="Chhetri G."/>
        </authorList>
    </citation>
    <scope>NUCLEOTIDE SEQUENCE [LARGE SCALE GENOMIC DNA]</scope>
    <source>
        <strain evidence="5 6">Fur1</strain>
    </source>
</reference>
<keyword evidence="3" id="KW-0804">Transcription</keyword>
<dbReference type="GO" id="GO:0000976">
    <property type="term" value="F:transcription cis-regulatory region binding"/>
    <property type="evidence" value="ECO:0007669"/>
    <property type="project" value="TreeGrafter"/>
</dbReference>
<dbReference type="Pfam" id="PF13377">
    <property type="entry name" value="Peripla_BP_3"/>
    <property type="match status" value="1"/>
</dbReference>
<dbReference type="PANTHER" id="PTHR30146:SF109">
    <property type="entry name" value="HTH-TYPE TRANSCRIPTIONAL REGULATOR GALS"/>
    <property type="match status" value="1"/>
</dbReference>
<sequence length="338" mass="36813">MSKRPVSLKTLAQALNVSISTVSRALRNHPDIGPELTQRVQQLAQELRYSPNPLAMGLLKNATRIIGVIVPALVTHFFASIISGIESVAIEHGYYIVIRCSYESFEKEQECLANLLQLRVEGIIMCLSQETKTYAHFDALLAAGTPLVFFDRVCRSTEVPTVVVDNQAAACRITRHFVAQGRRRIAHIAGPPALNISQERVAGYREGLAAEGLAFDAQLLVPSDLSAESATAATQQLLALPQPPDAIFGVNDTTAFAAMKEIKRQGLRIPADVALVGFTDEYHATVVEPMLTSVMHPTFEMGRTAALLFLEQAQGQVPPRQMVLATQLVVRESSGQKS</sequence>
<keyword evidence="2" id="KW-0238">DNA-binding</keyword>
<dbReference type="Gene3D" id="3.40.50.2300">
    <property type="match status" value="2"/>
</dbReference>
<dbReference type="Gene3D" id="1.10.260.40">
    <property type="entry name" value="lambda repressor-like DNA-binding domains"/>
    <property type="match status" value="1"/>
</dbReference>
<dbReference type="OrthoDB" id="37081at2"/>
<comment type="caution">
    <text evidence="5">The sequence shown here is derived from an EMBL/GenBank/DDBJ whole genome shotgun (WGS) entry which is preliminary data.</text>
</comment>
<dbReference type="GO" id="GO:0001216">
    <property type="term" value="F:DNA-binding transcription activator activity"/>
    <property type="evidence" value="ECO:0007669"/>
    <property type="project" value="InterPro"/>
</dbReference>
<proteinExistence type="predicted"/>
<dbReference type="EMBL" id="VMRJ01000001">
    <property type="protein sequence ID" value="TVT43364.1"/>
    <property type="molecule type" value="Genomic_DNA"/>
</dbReference>
<dbReference type="SUPFAM" id="SSF47413">
    <property type="entry name" value="lambda repressor-like DNA-binding domains"/>
    <property type="match status" value="1"/>
</dbReference>
<evidence type="ECO:0000259" key="4">
    <source>
        <dbReference type="PROSITE" id="PS50932"/>
    </source>
</evidence>
<dbReference type="RefSeq" id="WP_144844788.1">
    <property type="nucleotide sequence ID" value="NZ_VMRJ01000001.1"/>
</dbReference>
<evidence type="ECO:0000313" key="5">
    <source>
        <dbReference type="EMBL" id="TVT43364.1"/>
    </source>
</evidence>
<dbReference type="SMART" id="SM00354">
    <property type="entry name" value="HTH_LACI"/>
    <property type="match status" value="1"/>
</dbReference>
<dbReference type="GO" id="GO:0016987">
    <property type="term" value="F:sigma factor activity"/>
    <property type="evidence" value="ECO:0007669"/>
    <property type="project" value="InterPro"/>
</dbReference>
<accession>A0A558C3N4</accession>
<feature type="domain" description="HTH lacI-type" evidence="4">
    <location>
        <begin position="6"/>
        <end position="60"/>
    </location>
</feature>
<dbReference type="CDD" id="cd06267">
    <property type="entry name" value="PBP1_LacI_sugar_binding-like"/>
    <property type="match status" value="1"/>
</dbReference>
<keyword evidence="6" id="KW-1185">Reference proteome</keyword>
<dbReference type="CDD" id="cd01392">
    <property type="entry name" value="HTH_LacI"/>
    <property type="match status" value="1"/>
</dbReference>
<dbReference type="InterPro" id="IPR010982">
    <property type="entry name" value="Lambda_DNA-bd_dom_sf"/>
</dbReference>